<evidence type="ECO:0000256" key="3">
    <source>
        <dbReference type="ARBA" id="ARBA00022989"/>
    </source>
</evidence>
<keyword evidence="8" id="KW-1185">Reference proteome</keyword>
<dbReference type="Pfam" id="PF00335">
    <property type="entry name" value="Tetraspanin"/>
    <property type="match status" value="1"/>
</dbReference>
<dbReference type="AlphaFoldDB" id="A0AAV1KNL8"/>
<sequence>MYLTWASFNNLRMLLMACMPIVIFYLIWLVNTSEGIRSEEGTLLDLICWPDGNAIPVIIACGSIVAVVIELYGLYQLFKAGLPKREHNVTNGLFYYIWGLIIMIIIFLAIMFYSGLQSTIIRAKIKGGITKAMLRYASHLPSKVAIDRLQTRFRCCGRVDYQEWFYIPWFNTGNSVATDAVSNSKFVADNVPYSCCSKDVLSPCIHHGITQVGLIYKYDPTKQLTIWSEGCEEKLINEMMSVSWRFNAVMSLMILKMILQMIAVRYLHTAYKNGLHCGNQITCYAYLLRSATDSKVQQTATAKRKALRKKQIKQSRTLQWVTGSSRTGLRRYSSSSASDINSSDELLKPVFE</sequence>
<gene>
    <name evidence="7" type="ORF">PARMNEM_LOCUS5091</name>
</gene>
<dbReference type="InterPro" id="IPR008952">
    <property type="entry name" value="Tetraspanin_EC2_sf"/>
</dbReference>
<accession>A0AAV1KNL8</accession>
<evidence type="ECO:0000256" key="4">
    <source>
        <dbReference type="ARBA" id="ARBA00023136"/>
    </source>
</evidence>
<evidence type="ECO:0000313" key="8">
    <source>
        <dbReference type="Proteomes" id="UP001314205"/>
    </source>
</evidence>
<protein>
    <recommendedName>
        <fullName evidence="9">Tetraspanin</fullName>
    </recommendedName>
</protein>
<dbReference type="PANTHER" id="PTHR19282">
    <property type="entry name" value="TETRASPANIN"/>
    <property type="match status" value="1"/>
</dbReference>
<proteinExistence type="predicted"/>
<organism evidence="7 8">
    <name type="scientific">Parnassius mnemosyne</name>
    <name type="common">clouded apollo</name>
    <dbReference type="NCBI Taxonomy" id="213953"/>
    <lineage>
        <taxon>Eukaryota</taxon>
        <taxon>Metazoa</taxon>
        <taxon>Ecdysozoa</taxon>
        <taxon>Arthropoda</taxon>
        <taxon>Hexapoda</taxon>
        <taxon>Insecta</taxon>
        <taxon>Pterygota</taxon>
        <taxon>Neoptera</taxon>
        <taxon>Endopterygota</taxon>
        <taxon>Lepidoptera</taxon>
        <taxon>Glossata</taxon>
        <taxon>Ditrysia</taxon>
        <taxon>Papilionoidea</taxon>
        <taxon>Papilionidae</taxon>
        <taxon>Parnassiinae</taxon>
        <taxon>Parnassini</taxon>
        <taxon>Parnassius</taxon>
        <taxon>Driopa</taxon>
    </lineage>
</organism>
<keyword evidence="2 6" id="KW-0812">Transmembrane</keyword>
<feature type="transmembrane region" description="Helical" evidence="6">
    <location>
        <begin position="95"/>
        <end position="116"/>
    </location>
</feature>
<dbReference type="PANTHER" id="PTHR19282:SF544">
    <property type="entry name" value="TETRASPANIN"/>
    <property type="match status" value="1"/>
</dbReference>
<feature type="region of interest" description="Disordered" evidence="5">
    <location>
        <begin position="333"/>
        <end position="352"/>
    </location>
</feature>
<comment type="subcellular location">
    <subcellularLocation>
        <location evidence="1">Membrane</location>
        <topology evidence="1">Multi-pass membrane protein</topology>
    </subcellularLocation>
</comment>
<keyword evidence="3 6" id="KW-1133">Transmembrane helix</keyword>
<comment type="caution">
    <text evidence="7">The sequence shown here is derived from an EMBL/GenBank/DDBJ whole genome shotgun (WGS) entry which is preliminary data.</text>
</comment>
<feature type="transmembrane region" description="Helical" evidence="6">
    <location>
        <begin position="12"/>
        <end position="31"/>
    </location>
</feature>
<keyword evidence="4 6" id="KW-0472">Membrane</keyword>
<evidence type="ECO:0008006" key="9">
    <source>
        <dbReference type="Google" id="ProtNLM"/>
    </source>
</evidence>
<dbReference type="Proteomes" id="UP001314205">
    <property type="component" value="Unassembled WGS sequence"/>
</dbReference>
<name>A0AAV1KNL8_9NEOP</name>
<evidence type="ECO:0000256" key="2">
    <source>
        <dbReference type="ARBA" id="ARBA00022692"/>
    </source>
</evidence>
<dbReference type="EMBL" id="CAVLGL010000057">
    <property type="protein sequence ID" value="CAK1583737.1"/>
    <property type="molecule type" value="Genomic_DNA"/>
</dbReference>
<dbReference type="Gene3D" id="1.10.1450.10">
    <property type="entry name" value="Tetraspanin"/>
    <property type="match status" value="1"/>
</dbReference>
<evidence type="ECO:0000256" key="6">
    <source>
        <dbReference type="SAM" id="Phobius"/>
    </source>
</evidence>
<evidence type="ECO:0000313" key="7">
    <source>
        <dbReference type="EMBL" id="CAK1583737.1"/>
    </source>
</evidence>
<feature type="transmembrane region" description="Helical" evidence="6">
    <location>
        <begin position="52"/>
        <end position="75"/>
    </location>
</feature>
<reference evidence="7 8" key="1">
    <citation type="submission" date="2023-11" db="EMBL/GenBank/DDBJ databases">
        <authorList>
            <person name="Hedman E."/>
            <person name="Englund M."/>
            <person name="Stromberg M."/>
            <person name="Nyberg Akerstrom W."/>
            <person name="Nylinder S."/>
            <person name="Jareborg N."/>
            <person name="Kallberg Y."/>
            <person name="Kronander E."/>
        </authorList>
    </citation>
    <scope>NUCLEOTIDE SEQUENCE [LARGE SCALE GENOMIC DNA]</scope>
</reference>
<dbReference type="InterPro" id="IPR018499">
    <property type="entry name" value="Tetraspanin/Peripherin"/>
</dbReference>
<evidence type="ECO:0000256" key="5">
    <source>
        <dbReference type="SAM" id="MobiDB-lite"/>
    </source>
</evidence>
<dbReference type="SUPFAM" id="SSF48652">
    <property type="entry name" value="Tetraspanin"/>
    <property type="match status" value="1"/>
</dbReference>
<feature type="compositionally biased region" description="Low complexity" evidence="5">
    <location>
        <begin position="333"/>
        <end position="343"/>
    </location>
</feature>
<evidence type="ECO:0000256" key="1">
    <source>
        <dbReference type="ARBA" id="ARBA00004141"/>
    </source>
</evidence>
<dbReference type="GO" id="GO:0005886">
    <property type="term" value="C:plasma membrane"/>
    <property type="evidence" value="ECO:0007669"/>
    <property type="project" value="TreeGrafter"/>
</dbReference>
<feature type="transmembrane region" description="Helical" evidence="6">
    <location>
        <begin position="244"/>
        <end position="267"/>
    </location>
</feature>